<evidence type="ECO:0000313" key="6">
    <source>
        <dbReference type="EMBL" id="NVN39923.1"/>
    </source>
</evidence>
<keyword evidence="7" id="KW-1185">Reference proteome</keyword>
<evidence type="ECO:0000313" key="7">
    <source>
        <dbReference type="Proteomes" id="UP000585665"/>
    </source>
</evidence>
<evidence type="ECO:0000256" key="3">
    <source>
        <dbReference type="ARBA" id="ARBA00023125"/>
    </source>
</evidence>
<dbReference type="AlphaFoldDB" id="A0A850PAE7"/>
<dbReference type="PROSITE" id="PS50931">
    <property type="entry name" value="HTH_LYSR"/>
    <property type="match status" value="1"/>
</dbReference>
<dbReference type="PRINTS" id="PR00039">
    <property type="entry name" value="HTHLYSR"/>
</dbReference>
<dbReference type="RefSeq" id="WP_176612901.1">
    <property type="nucleotide sequence ID" value="NZ_JABXXR010000021.1"/>
</dbReference>
<evidence type="ECO:0000256" key="2">
    <source>
        <dbReference type="ARBA" id="ARBA00023015"/>
    </source>
</evidence>
<dbReference type="GO" id="GO:0000976">
    <property type="term" value="F:transcription cis-regulatory region binding"/>
    <property type="evidence" value="ECO:0007669"/>
    <property type="project" value="TreeGrafter"/>
</dbReference>
<evidence type="ECO:0000259" key="5">
    <source>
        <dbReference type="PROSITE" id="PS50931"/>
    </source>
</evidence>
<feature type="domain" description="HTH lysR-type" evidence="5">
    <location>
        <begin position="1"/>
        <end position="58"/>
    </location>
</feature>
<keyword evidence="2" id="KW-0805">Transcription regulation</keyword>
<name>A0A850PAE7_9PROT</name>
<sequence>MNIKFLETFLAVQRLRSFRLAAETSHISQAAVSNRIAALEAEFGCMLFDRRSREFILTDAGQRLIRHATEIVNAQAAMRRDVQGSASAPESIRVGAVGSMAHAVMPAVSKAAQYLQPRLRIVLQTAESNDLLEALCEQRLDIVVARAGIDRPGLDSSLLCTFAMFWVGSGATLKLCELPLRREQLLHLPLVSYSADSPAQRQLLAYLQVQDSSELQISHSDSLATLVQFVRHDLGVAPLPAAAVMDELARNEVHLIPSADALPPATYALYTRERREPGSLPALMRLIREQVSQFCASLPDGYAQDITS</sequence>
<evidence type="ECO:0000256" key="1">
    <source>
        <dbReference type="ARBA" id="ARBA00009437"/>
    </source>
</evidence>
<dbReference type="FunFam" id="1.10.10.10:FF:000001">
    <property type="entry name" value="LysR family transcriptional regulator"/>
    <property type="match status" value="1"/>
</dbReference>
<dbReference type="Gene3D" id="3.40.190.10">
    <property type="entry name" value="Periplasmic binding protein-like II"/>
    <property type="match status" value="2"/>
</dbReference>
<dbReference type="PANTHER" id="PTHR30126">
    <property type="entry name" value="HTH-TYPE TRANSCRIPTIONAL REGULATOR"/>
    <property type="match status" value="1"/>
</dbReference>
<keyword evidence="3" id="KW-0238">DNA-binding</keyword>
<dbReference type="PANTHER" id="PTHR30126:SF77">
    <property type="entry name" value="TRANSCRIPTIONAL REGULATORY PROTEIN"/>
    <property type="match status" value="1"/>
</dbReference>
<dbReference type="Pfam" id="PF03466">
    <property type="entry name" value="LysR_substrate"/>
    <property type="match status" value="1"/>
</dbReference>
<proteinExistence type="inferred from homology"/>
<dbReference type="GO" id="GO:0003700">
    <property type="term" value="F:DNA-binding transcription factor activity"/>
    <property type="evidence" value="ECO:0007669"/>
    <property type="project" value="InterPro"/>
</dbReference>
<dbReference type="SUPFAM" id="SSF53850">
    <property type="entry name" value="Periplasmic binding protein-like II"/>
    <property type="match status" value="1"/>
</dbReference>
<gene>
    <name evidence="6" type="ORF">HUK82_05015</name>
</gene>
<protein>
    <submittedName>
        <fullName evidence="6">LysR family transcriptional regulator</fullName>
    </submittedName>
</protein>
<comment type="caution">
    <text evidence="6">The sequence shown here is derived from an EMBL/GenBank/DDBJ whole genome shotgun (WGS) entry which is preliminary data.</text>
</comment>
<keyword evidence="4" id="KW-0804">Transcription</keyword>
<dbReference type="InterPro" id="IPR036390">
    <property type="entry name" value="WH_DNA-bd_sf"/>
</dbReference>
<reference evidence="6 7" key="1">
    <citation type="submission" date="2020-06" db="EMBL/GenBank/DDBJ databases">
        <title>Description of novel acetic acid bacteria.</title>
        <authorList>
            <person name="Sombolestani A."/>
        </authorList>
    </citation>
    <scope>NUCLEOTIDE SEQUENCE [LARGE SCALE GENOMIC DNA]</scope>
    <source>
        <strain evidence="6 7">LMG 27010</strain>
    </source>
</reference>
<dbReference type="CDD" id="cd05466">
    <property type="entry name" value="PBP2_LTTR_substrate"/>
    <property type="match status" value="1"/>
</dbReference>
<dbReference type="SUPFAM" id="SSF46785">
    <property type="entry name" value="Winged helix' DNA-binding domain"/>
    <property type="match status" value="1"/>
</dbReference>
<dbReference type="EMBL" id="JABXXR010000021">
    <property type="protein sequence ID" value="NVN39923.1"/>
    <property type="molecule type" value="Genomic_DNA"/>
</dbReference>
<accession>A0A850PAE7</accession>
<evidence type="ECO:0000256" key="4">
    <source>
        <dbReference type="ARBA" id="ARBA00023163"/>
    </source>
</evidence>
<dbReference type="InterPro" id="IPR036388">
    <property type="entry name" value="WH-like_DNA-bd_sf"/>
</dbReference>
<comment type="similarity">
    <text evidence="1">Belongs to the LysR transcriptional regulatory family.</text>
</comment>
<dbReference type="Proteomes" id="UP000585665">
    <property type="component" value="Unassembled WGS sequence"/>
</dbReference>
<dbReference type="Pfam" id="PF00126">
    <property type="entry name" value="HTH_1"/>
    <property type="match status" value="1"/>
</dbReference>
<dbReference type="InterPro" id="IPR000847">
    <property type="entry name" value="LysR_HTH_N"/>
</dbReference>
<dbReference type="InterPro" id="IPR005119">
    <property type="entry name" value="LysR_subst-bd"/>
</dbReference>
<dbReference type="Gene3D" id="1.10.10.10">
    <property type="entry name" value="Winged helix-like DNA-binding domain superfamily/Winged helix DNA-binding domain"/>
    <property type="match status" value="1"/>
</dbReference>
<organism evidence="6 7">
    <name type="scientific">Ameyamaea chiangmaiensis</name>
    <dbReference type="NCBI Taxonomy" id="442969"/>
    <lineage>
        <taxon>Bacteria</taxon>
        <taxon>Pseudomonadati</taxon>
        <taxon>Pseudomonadota</taxon>
        <taxon>Alphaproteobacteria</taxon>
        <taxon>Acetobacterales</taxon>
        <taxon>Acetobacteraceae</taxon>
        <taxon>Ameyamaea</taxon>
    </lineage>
</organism>